<evidence type="ECO:0000259" key="2">
    <source>
        <dbReference type="Pfam" id="PF23942"/>
    </source>
</evidence>
<evidence type="ECO:0000313" key="4">
    <source>
        <dbReference type="Proteomes" id="UP000201371"/>
    </source>
</evidence>
<keyword evidence="4" id="KW-1185">Reference proteome</keyword>
<feature type="domain" description="DUF7277" evidence="2">
    <location>
        <begin position="4"/>
        <end position="31"/>
    </location>
</feature>
<dbReference type="RefSeq" id="YP_009301075.1">
    <property type="nucleotide sequence ID" value="NC_031230.1"/>
</dbReference>
<name>A0A142K8Y2_9CAUD</name>
<protein>
    <submittedName>
        <fullName evidence="3">Uncharacterized protein</fullName>
    </submittedName>
</protein>
<reference evidence="4" key="1">
    <citation type="submission" date="2016-03" db="EMBL/GenBank/DDBJ databases">
        <authorList>
            <person name="Ploux O."/>
        </authorList>
    </citation>
    <scope>NUCLEOTIDE SEQUENCE [LARGE SCALE GENOMIC DNA]</scope>
</reference>
<dbReference type="Pfam" id="PF23940">
    <property type="entry name" value="DUF7275"/>
    <property type="match status" value="1"/>
</dbReference>
<dbReference type="OrthoDB" id="5929at10239"/>
<dbReference type="GeneID" id="29124978"/>
<organism evidence="3 4">
    <name type="scientific">Gordonia phage Yvonnetastic</name>
    <dbReference type="NCBI Taxonomy" id="1821566"/>
    <lineage>
        <taxon>Viruses</taxon>
        <taxon>Duplodnaviria</taxon>
        <taxon>Heunggongvirae</taxon>
        <taxon>Uroviricota</taxon>
        <taxon>Caudoviricetes</taxon>
        <taxon>Yvonnevirus</taxon>
        <taxon>Yvonnevirus yvonnetastic</taxon>
        <taxon>Gordonia virus Yvonnetastic</taxon>
    </lineage>
</organism>
<gene>
    <name evidence="3" type="primary">16</name>
    <name evidence="3" type="ORF">SEA_YVONNETASTIC_16</name>
</gene>
<dbReference type="Pfam" id="PF23942">
    <property type="entry name" value="DUF7277"/>
    <property type="match status" value="1"/>
</dbReference>
<evidence type="ECO:0000313" key="3">
    <source>
        <dbReference type="EMBL" id="AMS02565.1"/>
    </source>
</evidence>
<accession>A0A142K8Y2</accession>
<dbReference type="InterPro" id="IPR055701">
    <property type="entry name" value="DUF7277"/>
</dbReference>
<dbReference type="EMBL" id="KU963248">
    <property type="protein sequence ID" value="AMS02565.1"/>
    <property type="molecule type" value="Genomic_DNA"/>
</dbReference>
<proteinExistence type="predicted"/>
<sequence>MRALEIGSSAARYRIPTWREPKDIDYWCDEDLPSGVKSLIRFDTFWHPRLADLLEDNVVRTATLDELYTIKFSHAYWELRNGSWEKHMADLLSMRDHGAQLIPEWHDHLYRVWEDVHGKKVVDLTQEAEEFFTDAVKRIYVHDSIHDSVAYHDRPIYEECLKDGKSVQMDMEKVWAMPFERQVQMFREEIYVTALERLVIPSDYKCSPGRAYRWALRRTITSLTKGRSAKFLVENFDIFARADVDYVGIHLANTDKLVRL</sequence>
<dbReference type="InterPro" id="IPR055699">
    <property type="entry name" value="DUF7275"/>
</dbReference>
<evidence type="ECO:0000259" key="1">
    <source>
        <dbReference type="Pfam" id="PF23940"/>
    </source>
</evidence>
<dbReference type="KEGG" id="vg:29124978"/>
<dbReference type="Proteomes" id="UP000201371">
    <property type="component" value="Segment"/>
</dbReference>
<feature type="domain" description="DUF7275" evidence="1">
    <location>
        <begin position="67"/>
        <end position="243"/>
    </location>
</feature>